<reference evidence="3" key="1">
    <citation type="submission" date="2020-10" db="EMBL/GenBank/DDBJ databases">
        <title>Unveiling of a novel bifunctional photoreceptor, Dualchrome1, isolated from a cosmopolitan green alga.</title>
        <authorList>
            <person name="Suzuki S."/>
            <person name="Kawachi M."/>
        </authorList>
    </citation>
    <scope>NUCLEOTIDE SEQUENCE</scope>
    <source>
        <strain evidence="3">NIES 2893</strain>
    </source>
</reference>
<evidence type="ECO:0000313" key="4">
    <source>
        <dbReference type="Proteomes" id="UP000660262"/>
    </source>
</evidence>
<feature type="compositionally biased region" description="Low complexity" evidence="1">
    <location>
        <begin position="240"/>
        <end position="249"/>
    </location>
</feature>
<feature type="region of interest" description="Disordered" evidence="1">
    <location>
        <begin position="697"/>
        <end position="726"/>
    </location>
</feature>
<feature type="region of interest" description="Disordered" evidence="1">
    <location>
        <begin position="270"/>
        <end position="295"/>
    </location>
</feature>
<gene>
    <name evidence="3" type="ORF">PPROV_001058300</name>
</gene>
<dbReference type="Proteomes" id="UP000660262">
    <property type="component" value="Unassembled WGS sequence"/>
</dbReference>
<accession>A0A830HWN9</accession>
<evidence type="ECO:0000313" key="3">
    <source>
        <dbReference type="EMBL" id="GHP11856.1"/>
    </source>
</evidence>
<organism evidence="3 4">
    <name type="scientific">Pycnococcus provasolii</name>
    <dbReference type="NCBI Taxonomy" id="41880"/>
    <lineage>
        <taxon>Eukaryota</taxon>
        <taxon>Viridiplantae</taxon>
        <taxon>Chlorophyta</taxon>
        <taxon>Pseudoscourfieldiophyceae</taxon>
        <taxon>Pseudoscourfieldiales</taxon>
        <taxon>Pycnococcaceae</taxon>
        <taxon>Pycnococcus</taxon>
    </lineage>
</organism>
<feature type="transmembrane region" description="Helical" evidence="2">
    <location>
        <begin position="553"/>
        <end position="574"/>
    </location>
</feature>
<feature type="region of interest" description="Disordered" evidence="1">
    <location>
        <begin position="1"/>
        <end position="255"/>
    </location>
</feature>
<feature type="transmembrane region" description="Helical" evidence="2">
    <location>
        <begin position="643"/>
        <end position="666"/>
    </location>
</feature>
<keyword evidence="2" id="KW-1133">Transmembrane helix</keyword>
<dbReference type="AlphaFoldDB" id="A0A830HWN9"/>
<evidence type="ECO:0000256" key="2">
    <source>
        <dbReference type="SAM" id="Phobius"/>
    </source>
</evidence>
<protein>
    <recommendedName>
        <fullName evidence="5">Transmembrane protein</fullName>
    </recommendedName>
</protein>
<evidence type="ECO:0008006" key="5">
    <source>
        <dbReference type="Google" id="ProtNLM"/>
    </source>
</evidence>
<keyword evidence="2" id="KW-0812">Transmembrane</keyword>
<keyword evidence="4" id="KW-1185">Reference proteome</keyword>
<feature type="compositionally biased region" description="Polar residues" evidence="1">
    <location>
        <begin position="78"/>
        <end position="91"/>
    </location>
</feature>
<proteinExistence type="predicted"/>
<sequence length="768" mass="84056">MPDLASKESDDNSYVYSDDDGGGKASSASGDSSYDVDLEYEDARSAYSYDSKASGKSKRSDVSKRSGTSRYSYDYSESKYTAASKYTYTKASDTEKGSDKDNGESDKDSYDLDDEYDNPDSDYEYQYSDNNSKSDGDYDYEYDDTLTVASATPREDRKQQQDKNANDDELATLPSPRLDGDDDDLPLSPEDFEALREEGLGSLSPEEFASLGATSRAKKVAEEVERASSSPRAEQEERVAAAAAAARARLAGDEKAVSRGITNVTLFASPLKPATDSPRARKEGKESPDTSPKALYNAGRDVVDVIRMANDTELPKLAGVVDEAVERKSHEIVPSAAHFTDDQLYTEEDDQLTPDLVMVKFDEKKAAVAHLPKYVHDVRDMHEVDKLSTKEIRRLALNIDPSRREKALRLKRWAAFALLTAVVLGGTSALGWWYEVSGITPLFPESKMHVKYFSSYLRLCVNNDADCGEVDYYDNKLLGCGIKDGFTQEGLMAFGRLVAYYKRMPPPPRSVPNTSAASSLPPAPPAPSPPLPPPLYARGSCTTADKVKFSLFAGYYGVLAAVVVQGICFIQILMASVSDEKPCWLSCWRSEHKMLMGNCVVIVCSLIFVVAGTLAFQMNFPFGDVSILPYGDASRGMSESYGVGWYTAWVNAGMAVLATFLIAAAAKAIALSPEEKSSVESEIKVYLGDAYDVEVNPPNGDVENGMAPRRDENDELPISLPTASSGMSVDERYEKFKQMARDMAESAKNFAAEREMQEKAAGGVGPHR</sequence>
<feature type="transmembrane region" description="Helical" evidence="2">
    <location>
        <begin position="595"/>
        <end position="616"/>
    </location>
</feature>
<evidence type="ECO:0000256" key="1">
    <source>
        <dbReference type="SAM" id="MobiDB-lite"/>
    </source>
</evidence>
<feature type="compositionally biased region" description="Basic and acidic residues" evidence="1">
    <location>
        <begin position="92"/>
        <end position="110"/>
    </location>
</feature>
<feature type="compositionally biased region" description="Basic and acidic residues" evidence="1">
    <location>
        <begin position="1"/>
        <end position="10"/>
    </location>
</feature>
<feature type="compositionally biased region" description="Basic and acidic residues" evidence="1">
    <location>
        <begin position="153"/>
        <end position="166"/>
    </location>
</feature>
<feature type="transmembrane region" description="Helical" evidence="2">
    <location>
        <begin position="413"/>
        <end position="434"/>
    </location>
</feature>
<dbReference type="EMBL" id="BNJQ01000037">
    <property type="protein sequence ID" value="GHP11856.1"/>
    <property type="molecule type" value="Genomic_DNA"/>
</dbReference>
<feature type="compositionally biased region" description="Acidic residues" evidence="1">
    <location>
        <begin position="111"/>
        <end position="123"/>
    </location>
</feature>
<keyword evidence="2" id="KW-0472">Membrane</keyword>
<name>A0A830HWN9_9CHLO</name>
<feature type="compositionally biased region" description="Basic and acidic residues" evidence="1">
    <location>
        <begin position="278"/>
        <end position="288"/>
    </location>
</feature>
<comment type="caution">
    <text evidence="3">The sequence shown here is derived from an EMBL/GenBank/DDBJ whole genome shotgun (WGS) entry which is preliminary data.</text>
</comment>